<name>A0A0A9A7N9_ARUDO</name>
<proteinExistence type="predicted"/>
<protein>
    <submittedName>
        <fullName evidence="1">Uncharacterized protein</fullName>
    </submittedName>
</protein>
<sequence length="46" mass="5367">MEQARIFVEITIRHEHSICFSMTSVHHYILSRISHCSDVNHPMSEG</sequence>
<reference evidence="1" key="1">
    <citation type="submission" date="2014-09" db="EMBL/GenBank/DDBJ databases">
        <authorList>
            <person name="Magalhaes I.L.F."/>
            <person name="Oliveira U."/>
            <person name="Santos F.R."/>
            <person name="Vidigal T.H.D.A."/>
            <person name="Brescovit A.D."/>
            <person name="Santos A.J."/>
        </authorList>
    </citation>
    <scope>NUCLEOTIDE SEQUENCE</scope>
    <source>
        <tissue evidence="1">Shoot tissue taken approximately 20 cm above the soil surface</tissue>
    </source>
</reference>
<accession>A0A0A9A7N9</accession>
<evidence type="ECO:0000313" key="1">
    <source>
        <dbReference type="EMBL" id="JAD45968.1"/>
    </source>
</evidence>
<dbReference type="AlphaFoldDB" id="A0A0A9A7N9"/>
<reference evidence="1" key="2">
    <citation type="journal article" date="2015" name="Data Brief">
        <title>Shoot transcriptome of the giant reed, Arundo donax.</title>
        <authorList>
            <person name="Barrero R.A."/>
            <person name="Guerrero F.D."/>
            <person name="Moolhuijzen P."/>
            <person name="Goolsby J.A."/>
            <person name="Tidwell J."/>
            <person name="Bellgard S.E."/>
            <person name="Bellgard M.I."/>
        </authorList>
    </citation>
    <scope>NUCLEOTIDE SEQUENCE</scope>
    <source>
        <tissue evidence="1">Shoot tissue taken approximately 20 cm above the soil surface</tissue>
    </source>
</reference>
<organism evidence="1">
    <name type="scientific">Arundo donax</name>
    <name type="common">Giant reed</name>
    <name type="synonym">Donax arundinaceus</name>
    <dbReference type="NCBI Taxonomy" id="35708"/>
    <lineage>
        <taxon>Eukaryota</taxon>
        <taxon>Viridiplantae</taxon>
        <taxon>Streptophyta</taxon>
        <taxon>Embryophyta</taxon>
        <taxon>Tracheophyta</taxon>
        <taxon>Spermatophyta</taxon>
        <taxon>Magnoliopsida</taxon>
        <taxon>Liliopsida</taxon>
        <taxon>Poales</taxon>
        <taxon>Poaceae</taxon>
        <taxon>PACMAD clade</taxon>
        <taxon>Arundinoideae</taxon>
        <taxon>Arundineae</taxon>
        <taxon>Arundo</taxon>
    </lineage>
</organism>
<dbReference type="EMBL" id="GBRH01251927">
    <property type="protein sequence ID" value="JAD45968.1"/>
    <property type="molecule type" value="Transcribed_RNA"/>
</dbReference>